<dbReference type="AlphaFoldDB" id="A0A7J7N4K3"/>
<dbReference type="SUPFAM" id="SSF52313">
    <property type="entry name" value="Ribosomal protein S2"/>
    <property type="match status" value="1"/>
</dbReference>
<keyword evidence="5" id="KW-1185">Reference proteome</keyword>
<dbReference type="Proteomes" id="UP000541444">
    <property type="component" value="Unassembled WGS sequence"/>
</dbReference>
<proteinExistence type="inferred from homology"/>
<dbReference type="PANTHER" id="PTHR11489">
    <property type="entry name" value="40S RIBOSOMAL PROTEIN SA"/>
    <property type="match status" value="1"/>
</dbReference>
<dbReference type="GO" id="GO:0015935">
    <property type="term" value="C:small ribosomal subunit"/>
    <property type="evidence" value="ECO:0007669"/>
    <property type="project" value="InterPro"/>
</dbReference>
<dbReference type="InterPro" id="IPR023591">
    <property type="entry name" value="Ribosomal_uS2_flav_dom_sf"/>
</dbReference>
<keyword evidence="2" id="KW-0689">Ribosomal protein</keyword>
<name>A0A7J7N4K3_9MAGN</name>
<dbReference type="GO" id="GO:0006412">
    <property type="term" value="P:translation"/>
    <property type="evidence" value="ECO:0007669"/>
    <property type="project" value="InterPro"/>
</dbReference>
<comment type="caution">
    <text evidence="4">The sequence shown here is derived from an EMBL/GenBank/DDBJ whole genome shotgun (WGS) entry which is preliminary data.</text>
</comment>
<organism evidence="4 5">
    <name type="scientific">Kingdonia uniflora</name>
    <dbReference type="NCBI Taxonomy" id="39325"/>
    <lineage>
        <taxon>Eukaryota</taxon>
        <taxon>Viridiplantae</taxon>
        <taxon>Streptophyta</taxon>
        <taxon>Embryophyta</taxon>
        <taxon>Tracheophyta</taxon>
        <taxon>Spermatophyta</taxon>
        <taxon>Magnoliopsida</taxon>
        <taxon>Ranunculales</taxon>
        <taxon>Circaeasteraceae</taxon>
        <taxon>Kingdonia</taxon>
    </lineage>
</organism>
<evidence type="ECO:0000313" key="4">
    <source>
        <dbReference type="EMBL" id="KAF6162004.1"/>
    </source>
</evidence>
<evidence type="ECO:0000256" key="1">
    <source>
        <dbReference type="ARBA" id="ARBA00006242"/>
    </source>
</evidence>
<dbReference type="InterPro" id="IPR005707">
    <property type="entry name" value="Ribosomal_uS2_euk/arc"/>
</dbReference>
<dbReference type="GO" id="GO:0003735">
    <property type="term" value="F:structural constituent of ribosome"/>
    <property type="evidence" value="ECO:0007669"/>
    <property type="project" value="InterPro"/>
</dbReference>
<sequence>MAARAIVTIENSQDIIVQSARPYDQRAALKFAQYKGAHPITGRYTSGTFTNHCQTSLSEPRLLILTEPRTDPQPIKEGCLFLLLARMVSQMRGTILPGQEWDVMVNLFFYIEPEETKEQE</sequence>
<comment type="similarity">
    <text evidence="1">Belongs to the universal ribosomal protein uS2 family.</text>
</comment>
<dbReference type="EMBL" id="JACGCM010001064">
    <property type="protein sequence ID" value="KAF6162004.1"/>
    <property type="molecule type" value="Genomic_DNA"/>
</dbReference>
<evidence type="ECO:0000256" key="2">
    <source>
        <dbReference type="ARBA" id="ARBA00022980"/>
    </source>
</evidence>
<keyword evidence="3" id="KW-0687">Ribonucleoprotein</keyword>
<evidence type="ECO:0000313" key="5">
    <source>
        <dbReference type="Proteomes" id="UP000541444"/>
    </source>
</evidence>
<evidence type="ECO:0000256" key="3">
    <source>
        <dbReference type="ARBA" id="ARBA00023274"/>
    </source>
</evidence>
<dbReference type="PRINTS" id="PR00395">
    <property type="entry name" value="RIBOSOMALS2"/>
</dbReference>
<dbReference type="OrthoDB" id="414863at2759"/>
<dbReference type="InterPro" id="IPR001865">
    <property type="entry name" value="Ribosomal_uS2"/>
</dbReference>
<gene>
    <name evidence="4" type="ORF">GIB67_021925</name>
</gene>
<protein>
    <submittedName>
        <fullName evidence="4">Uncharacterized protein</fullName>
    </submittedName>
</protein>
<dbReference type="Gene3D" id="3.40.50.10490">
    <property type="entry name" value="Glucose-6-phosphate isomerase like protein, domain 1"/>
    <property type="match status" value="2"/>
</dbReference>
<reference evidence="4 5" key="1">
    <citation type="journal article" date="2020" name="IScience">
        <title>Genome Sequencing of the Endangered Kingdonia uniflora (Circaeasteraceae, Ranunculales) Reveals Potential Mechanisms of Evolutionary Specialization.</title>
        <authorList>
            <person name="Sun Y."/>
            <person name="Deng T."/>
            <person name="Zhang A."/>
            <person name="Moore M.J."/>
            <person name="Landis J.B."/>
            <person name="Lin N."/>
            <person name="Zhang H."/>
            <person name="Zhang X."/>
            <person name="Huang J."/>
            <person name="Zhang X."/>
            <person name="Sun H."/>
            <person name="Wang H."/>
        </authorList>
    </citation>
    <scope>NUCLEOTIDE SEQUENCE [LARGE SCALE GENOMIC DNA]</scope>
    <source>
        <strain evidence="4">TB1705</strain>
        <tissue evidence="4">Leaf</tissue>
    </source>
</reference>
<accession>A0A7J7N4K3</accession>